<dbReference type="Proteomes" id="UP000228380">
    <property type="component" value="Chromosome 11"/>
</dbReference>
<dbReference type="AlphaFoldDB" id="A0A8B7D1S2"/>
<proteinExistence type="predicted"/>
<accession>A0A8B7D1S2</accession>
<organism evidence="1 2">
    <name type="scientific">Phoenix dactylifera</name>
    <name type="common">Date palm</name>
    <dbReference type="NCBI Taxonomy" id="42345"/>
    <lineage>
        <taxon>Eukaryota</taxon>
        <taxon>Viridiplantae</taxon>
        <taxon>Streptophyta</taxon>
        <taxon>Embryophyta</taxon>
        <taxon>Tracheophyta</taxon>
        <taxon>Spermatophyta</taxon>
        <taxon>Magnoliopsida</taxon>
        <taxon>Liliopsida</taxon>
        <taxon>Arecaceae</taxon>
        <taxon>Coryphoideae</taxon>
        <taxon>Phoeniceae</taxon>
        <taxon>Phoenix</taxon>
    </lineage>
</organism>
<gene>
    <name evidence="2" type="primary">LOC103722457</name>
</gene>
<reference evidence="2" key="2">
    <citation type="submission" date="2025-08" db="UniProtKB">
        <authorList>
            <consortium name="RefSeq"/>
        </authorList>
    </citation>
    <scope>IDENTIFICATION</scope>
    <source>
        <tissue evidence="2">Young leaves</tissue>
    </source>
</reference>
<dbReference type="PANTHER" id="PTHR33675:SF1">
    <property type="entry name" value="HOLOCARBOXYLASE SYNTHETASE"/>
    <property type="match status" value="1"/>
</dbReference>
<protein>
    <submittedName>
        <fullName evidence="2">Uncharacterized protein LOC103722457 isoform X1</fullName>
    </submittedName>
</protein>
<keyword evidence="1" id="KW-1185">Reference proteome</keyword>
<dbReference type="KEGG" id="pda:103722457"/>
<dbReference type="GeneID" id="103722457"/>
<evidence type="ECO:0000313" key="2">
    <source>
        <dbReference type="RefSeq" id="XP_008811245.1"/>
    </source>
</evidence>
<reference evidence="1" key="1">
    <citation type="journal article" date="2019" name="Nat. Commun.">
        <title>Genome-wide association mapping of date palm fruit traits.</title>
        <authorList>
            <person name="Hazzouri K.M."/>
            <person name="Gros-Balthazard M."/>
            <person name="Flowers J.M."/>
            <person name="Copetti D."/>
            <person name="Lemansour A."/>
            <person name="Lebrun M."/>
            <person name="Masmoudi K."/>
            <person name="Ferrand S."/>
            <person name="Dhar M.I."/>
            <person name="Fresquez Z.A."/>
            <person name="Rosas U."/>
            <person name="Zhang J."/>
            <person name="Talag J."/>
            <person name="Lee S."/>
            <person name="Kudrna D."/>
            <person name="Powell R.F."/>
            <person name="Leitch I.J."/>
            <person name="Krueger R.R."/>
            <person name="Wing R.A."/>
            <person name="Amiri K.M.A."/>
            <person name="Purugganan M.D."/>
        </authorList>
    </citation>
    <scope>NUCLEOTIDE SEQUENCE [LARGE SCALE GENOMIC DNA]</scope>
    <source>
        <strain evidence="1">cv. Khalas</strain>
    </source>
</reference>
<dbReference type="OrthoDB" id="10384440at2759"/>
<sequence>MDVNRSSESINMDEVDRAMSSAYSMVVNGLSQLYHLSQSQQMLAFQAGERHSLEKVRRWILGRWGGGYRPTVAEIDIYIQHELDFDGVNSTRITTQDQQTRMSASMLMASPVTPVQCGAQRNSNPMFATAPSRFSRGEQQPSLIQPGRYCHGDGSWSHRESNGETIEPHITQPCNSETQRQDWAMDLNVYDPQFNWRYG</sequence>
<dbReference type="PANTHER" id="PTHR33675">
    <property type="entry name" value="NUCLEAR RECEPTOR FAMILY 2 GROUP C PROTEIN"/>
    <property type="match status" value="1"/>
</dbReference>
<dbReference type="RefSeq" id="XP_008811245.1">
    <property type="nucleotide sequence ID" value="XM_008813023.3"/>
</dbReference>
<evidence type="ECO:0000313" key="1">
    <source>
        <dbReference type="Proteomes" id="UP000228380"/>
    </source>
</evidence>
<name>A0A8B7D1S2_PHODC</name>